<name>A0ABM7PT84_SINCY</name>
<evidence type="ECO:0000313" key="1">
    <source>
        <dbReference type="EMBL" id="BCT75456.1"/>
    </source>
</evidence>
<organism evidence="1 2">
    <name type="scientific">Sinomonas cyclohexanicum</name>
    <name type="common">Corynebacterium cyclohexanicum</name>
    <dbReference type="NCBI Taxonomy" id="322009"/>
    <lineage>
        <taxon>Bacteria</taxon>
        <taxon>Bacillati</taxon>
        <taxon>Actinomycetota</taxon>
        <taxon>Actinomycetes</taxon>
        <taxon>Micrococcales</taxon>
        <taxon>Micrococcaceae</taxon>
        <taxon>Sinomonas</taxon>
    </lineage>
</organism>
<protein>
    <submittedName>
        <fullName evidence="1">Uncharacterized protein</fullName>
    </submittedName>
</protein>
<keyword evidence="2" id="KW-1185">Reference proteome</keyword>
<dbReference type="Proteomes" id="UP001319861">
    <property type="component" value="Chromosome"/>
</dbReference>
<dbReference type="EMBL" id="AP024525">
    <property type="protein sequence ID" value="BCT75456.1"/>
    <property type="molecule type" value="Genomic_DNA"/>
</dbReference>
<reference evidence="1 2" key="1">
    <citation type="journal article" date="2021" name="J. Biosci. Bioeng.">
        <title>Identification and characterization of a chc gene cluster responsible for the aromatization pathway of cyclohexanecarboxylate degradation in Sinomonas cyclohexanicum ATCC 51369.</title>
        <authorList>
            <person name="Yamamoto T."/>
            <person name="Hasegawa Y."/>
            <person name="Lau P.C.K."/>
            <person name="Iwaki H."/>
        </authorList>
    </citation>
    <scope>NUCLEOTIDE SEQUENCE [LARGE SCALE GENOMIC DNA]</scope>
    <source>
        <strain evidence="1 2">ATCC 51369</strain>
    </source>
</reference>
<gene>
    <name evidence="1" type="ORF">SCMU_12980</name>
</gene>
<proteinExistence type="predicted"/>
<sequence length="91" mass="9460">MGAAVDGGVALLVEVLLGFEHRAGVLARCPRVEVDEGMPVDFQVKHREVVAEAGDLGVVQRGLGGDEGRGRLDQGHGAGLLRWNEAAFAAG</sequence>
<accession>A0ABM7PT84</accession>
<evidence type="ECO:0000313" key="2">
    <source>
        <dbReference type="Proteomes" id="UP001319861"/>
    </source>
</evidence>